<evidence type="ECO:0000256" key="1">
    <source>
        <dbReference type="SAM" id="MobiDB-lite"/>
    </source>
</evidence>
<dbReference type="Proteomes" id="UP000177081">
    <property type="component" value="Unassembled WGS sequence"/>
</dbReference>
<sequence length="142" mass="15180">MPEEQDESPTGEDSEEGSAESSELPRENNSWASSLFSVEGAMMLTAALIIDGLGLIEAIPIIGSILSFLVDVCGVIIVGGWLLFFRGKGLQGSTGRGRSFVTRGMGKMFVRSTLMILEFVPVLGALPFWTALVLIELVGLND</sequence>
<keyword evidence="2" id="KW-0812">Transmembrane</keyword>
<protein>
    <submittedName>
        <fullName evidence="3">Uncharacterized protein</fullName>
    </submittedName>
</protein>
<accession>A0A1G2RMQ8</accession>
<evidence type="ECO:0000256" key="2">
    <source>
        <dbReference type="SAM" id="Phobius"/>
    </source>
</evidence>
<evidence type="ECO:0000313" key="4">
    <source>
        <dbReference type="Proteomes" id="UP000177081"/>
    </source>
</evidence>
<name>A0A1G2RMQ8_9BACT</name>
<feature type="transmembrane region" description="Helical" evidence="2">
    <location>
        <begin position="108"/>
        <end position="135"/>
    </location>
</feature>
<dbReference type="AlphaFoldDB" id="A0A1G2RMQ8"/>
<reference evidence="3 4" key="1">
    <citation type="journal article" date="2016" name="Nat. Commun.">
        <title>Thousands of microbial genomes shed light on interconnected biogeochemical processes in an aquifer system.</title>
        <authorList>
            <person name="Anantharaman K."/>
            <person name="Brown C.T."/>
            <person name="Hug L.A."/>
            <person name="Sharon I."/>
            <person name="Castelle C.J."/>
            <person name="Probst A.J."/>
            <person name="Thomas B.C."/>
            <person name="Singh A."/>
            <person name="Wilkins M.J."/>
            <person name="Karaoz U."/>
            <person name="Brodie E.L."/>
            <person name="Williams K.H."/>
            <person name="Hubbard S.S."/>
            <person name="Banfield J.F."/>
        </authorList>
    </citation>
    <scope>NUCLEOTIDE SEQUENCE [LARGE SCALE GENOMIC DNA]</scope>
</reference>
<organism evidence="3 4">
    <name type="scientific">Candidatus Wildermuthbacteria bacterium RIFCSPLOWO2_01_FULL_48_35</name>
    <dbReference type="NCBI Taxonomy" id="1802463"/>
    <lineage>
        <taxon>Bacteria</taxon>
        <taxon>Candidatus Wildermuthiibacteriota</taxon>
    </lineage>
</organism>
<keyword evidence="2" id="KW-1133">Transmembrane helix</keyword>
<dbReference type="EMBL" id="MHUI01000031">
    <property type="protein sequence ID" value="OHA74130.1"/>
    <property type="molecule type" value="Genomic_DNA"/>
</dbReference>
<feature type="region of interest" description="Disordered" evidence="1">
    <location>
        <begin position="1"/>
        <end position="27"/>
    </location>
</feature>
<feature type="compositionally biased region" description="Acidic residues" evidence="1">
    <location>
        <begin position="1"/>
        <end position="18"/>
    </location>
</feature>
<feature type="transmembrane region" description="Helical" evidence="2">
    <location>
        <begin position="62"/>
        <end position="87"/>
    </location>
</feature>
<gene>
    <name evidence="3" type="ORF">A3A32_00345</name>
</gene>
<keyword evidence="2" id="KW-0472">Membrane</keyword>
<proteinExistence type="predicted"/>
<feature type="transmembrane region" description="Helical" evidence="2">
    <location>
        <begin position="35"/>
        <end position="56"/>
    </location>
</feature>
<evidence type="ECO:0000313" key="3">
    <source>
        <dbReference type="EMBL" id="OHA74130.1"/>
    </source>
</evidence>
<comment type="caution">
    <text evidence="3">The sequence shown here is derived from an EMBL/GenBank/DDBJ whole genome shotgun (WGS) entry which is preliminary data.</text>
</comment>